<sequence>MISQLDPKNPKKTFDKLLTTKVLLSIKYSIVIIEREIVLVLLVAQQGNLPSPELLLLSSLQVPDVNGREPEVTVVIKGFCTNTASDLEGCSRFSQYKVPKGCTKEAAKLFVIKYFGLLVSFDEEMDFVNVVEVDDGVSPAVYDRRETGNEESEPNECCLNSEAFTLIVLLGDVVDTNGDVVGAINVFSITVLGTKVEFIFTFVLSVEMAMMMAYSTYTATVTRSRLITAVTTADGGTDTTSTL</sequence>
<dbReference type="AlphaFoldDB" id="A0A0L0C8N0"/>
<dbReference type="EMBL" id="JRES01000755">
    <property type="protein sequence ID" value="KNC28631.1"/>
    <property type="molecule type" value="Genomic_DNA"/>
</dbReference>
<protein>
    <submittedName>
        <fullName evidence="1">Uncharacterized protein</fullName>
    </submittedName>
</protein>
<reference evidence="1 2" key="1">
    <citation type="journal article" date="2015" name="Nat. Commun.">
        <title>Lucilia cuprina genome unlocks parasitic fly biology to underpin future interventions.</title>
        <authorList>
            <person name="Anstead C.A."/>
            <person name="Korhonen P.K."/>
            <person name="Young N.D."/>
            <person name="Hall R.S."/>
            <person name="Jex A.R."/>
            <person name="Murali S.C."/>
            <person name="Hughes D.S."/>
            <person name="Lee S.F."/>
            <person name="Perry T."/>
            <person name="Stroehlein A.J."/>
            <person name="Ansell B.R."/>
            <person name="Breugelmans B."/>
            <person name="Hofmann A."/>
            <person name="Qu J."/>
            <person name="Dugan S."/>
            <person name="Lee S.L."/>
            <person name="Chao H."/>
            <person name="Dinh H."/>
            <person name="Han Y."/>
            <person name="Doddapaneni H.V."/>
            <person name="Worley K.C."/>
            <person name="Muzny D.M."/>
            <person name="Ioannidis P."/>
            <person name="Waterhouse R.M."/>
            <person name="Zdobnov E.M."/>
            <person name="James P.J."/>
            <person name="Bagnall N.H."/>
            <person name="Kotze A.C."/>
            <person name="Gibbs R.A."/>
            <person name="Richards S."/>
            <person name="Batterham P."/>
            <person name="Gasser R.B."/>
        </authorList>
    </citation>
    <scope>NUCLEOTIDE SEQUENCE [LARGE SCALE GENOMIC DNA]</scope>
    <source>
        <strain evidence="1 2">LS</strain>
        <tissue evidence="1">Full body</tissue>
    </source>
</reference>
<proteinExistence type="predicted"/>
<keyword evidence="2" id="KW-1185">Reference proteome</keyword>
<dbReference type="Proteomes" id="UP000037069">
    <property type="component" value="Unassembled WGS sequence"/>
</dbReference>
<gene>
    <name evidence="1" type="ORF">FF38_04875</name>
</gene>
<organism evidence="1 2">
    <name type="scientific">Lucilia cuprina</name>
    <name type="common">Green bottle fly</name>
    <name type="synonym">Australian sheep blowfly</name>
    <dbReference type="NCBI Taxonomy" id="7375"/>
    <lineage>
        <taxon>Eukaryota</taxon>
        <taxon>Metazoa</taxon>
        <taxon>Ecdysozoa</taxon>
        <taxon>Arthropoda</taxon>
        <taxon>Hexapoda</taxon>
        <taxon>Insecta</taxon>
        <taxon>Pterygota</taxon>
        <taxon>Neoptera</taxon>
        <taxon>Endopterygota</taxon>
        <taxon>Diptera</taxon>
        <taxon>Brachycera</taxon>
        <taxon>Muscomorpha</taxon>
        <taxon>Oestroidea</taxon>
        <taxon>Calliphoridae</taxon>
        <taxon>Luciliinae</taxon>
        <taxon>Lucilia</taxon>
    </lineage>
</organism>
<evidence type="ECO:0000313" key="2">
    <source>
        <dbReference type="Proteomes" id="UP000037069"/>
    </source>
</evidence>
<evidence type="ECO:0000313" key="1">
    <source>
        <dbReference type="EMBL" id="KNC28631.1"/>
    </source>
</evidence>
<comment type="caution">
    <text evidence="1">The sequence shown here is derived from an EMBL/GenBank/DDBJ whole genome shotgun (WGS) entry which is preliminary data.</text>
</comment>
<name>A0A0L0C8N0_LUCCU</name>
<accession>A0A0L0C8N0</accession>